<name>A0ABM4CU78_HYDVU</name>
<protein>
    <submittedName>
        <fullName evidence="4">Uncharacterized protein LOC136086928</fullName>
    </submittedName>
</protein>
<dbReference type="Proteomes" id="UP001652625">
    <property type="component" value="Chromosome 11"/>
</dbReference>
<dbReference type="InterPro" id="IPR008906">
    <property type="entry name" value="HATC_C_dom"/>
</dbReference>
<evidence type="ECO:0000259" key="2">
    <source>
        <dbReference type="Pfam" id="PF14291"/>
    </source>
</evidence>
<dbReference type="InterPro" id="IPR012337">
    <property type="entry name" value="RNaseH-like_sf"/>
</dbReference>
<feature type="domain" description="HAT C-terminal dimerisation" evidence="1">
    <location>
        <begin position="679"/>
        <end position="742"/>
    </location>
</feature>
<feature type="domain" description="DUF4371" evidence="2">
    <location>
        <begin position="42"/>
        <end position="296"/>
    </location>
</feature>
<dbReference type="SUPFAM" id="SSF53098">
    <property type="entry name" value="Ribonuclease H-like"/>
    <property type="match status" value="1"/>
</dbReference>
<evidence type="ECO:0000259" key="1">
    <source>
        <dbReference type="Pfam" id="PF05699"/>
    </source>
</evidence>
<reference evidence="4" key="1">
    <citation type="submission" date="2025-08" db="UniProtKB">
        <authorList>
            <consortium name="RefSeq"/>
        </authorList>
    </citation>
    <scope>IDENTIFICATION</scope>
</reference>
<keyword evidence="3" id="KW-1185">Reference proteome</keyword>
<dbReference type="Pfam" id="PF14291">
    <property type="entry name" value="DUF4371"/>
    <property type="match status" value="1"/>
</dbReference>
<dbReference type="GeneID" id="136086928"/>
<dbReference type="RefSeq" id="XP_065665499.1">
    <property type="nucleotide sequence ID" value="XM_065809427.1"/>
</dbReference>
<gene>
    <name evidence="4" type="primary">LOC136086928</name>
</gene>
<evidence type="ECO:0000313" key="4">
    <source>
        <dbReference type="RefSeq" id="XP_065665499.1"/>
    </source>
</evidence>
<accession>A0ABM4CU78</accession>
<proteinExistence type="predicted"/>
<dbReference type="PANTHER" id="PTHR45749">
    <property type="match status" value="1"/>
</dbReference>
<organism evidence="3 4">
    <name type="scientific">Hydra vulgaris</name>
    <name type="common">Hydra</name>
    <name type="synonym">Hydra attenuata</name>
    <dbReference type="NCBI Taxonomy" id="6087"/>
    <lineage>
        <taxon>Eukaryota</taxon>
        <taxon>Metazoa</taxon>
        <taxon>Cnidaria</taxon>
        <taxon>Hydrozoa</taxon>
        <taxon>Hydroidolina</taxon>
        <taxon>Anthoathecata</taxon>
        <taxon>Aplanulata</taxon>
        <taxon>Hydridae</taxon>
        <taxon>Hydra</taxon>
    </lineage>
</organism>
<evidence type="ECO:0000313" key="3">
    <source>
        <dbReference type="Proteomes" id="UP001652625"/>
    </source>
</evidence>
<dbReference type="Pfam" id="PF05699">
    <property type="entry name" value="Dimer_Tnp_hAT"/>
    <property type="match status" value="1"/>
</dbReference>
<dbReference type="PANTHER" id="PTHR45749:SF21">
    <property type="entry name" value="DUF4371 DOMAIN-CONTAINING PROTEIN"/>
    <property type="match status" value="1"/>
</dbReference>
<dbReference type="InterPro" id="IPR025398">
    <property type="entry name" value="DUF4371"/>
</dbReference>
<sequence length="769" mass="87148">MVYYRPEDGMQRMFLSFSEEEECLFCSVCLAHGNEKQKPSSFVTGFNSWTHIHQRIVEHESSKRHQECVEAYLHFSANRTILDMVQGQQYSLRKQQVLHRRLIVDRVVSIVKVIGKRGMPYRGKAGCEAVNVLANDRVDHGTFLEIVILVAKYDEILNAHLKEIIDKGMLNDKQDKRNRANRNTFISKSTVNQIIFGIAKLMKSAIAEEVQQAGIFSVQLDTTQDVTQADKCAIVLRYVTDKVEERLIGVVDSHSGKGSDLCKLISNVLEQNGIDITKCVSDSTDGASNMAGAYNGFTTFLEKASPGHIHTWCYAHVLNLVVCDATSSNEASMTLFGILQKAAMFFRESYLRMDLWTDHMKEKNGQNIHKRLSVIGATRWGSKHDALQKFFGTFRDGEGGLYTDVVQVLEIAVSSTKLSVEARYDAQCLLTSLLKYKTVLTGFLYLRIMESTTPLSKYLQTSGLNFIKAFEMVKVTISEIQTQSRNFDQVKVAADHFINVSATILDEKECDCVIQTDLPMVRKRIRKVMAGELANDDPLTDPLKKFEVEVHNGILDTDTVLRSLSTRFTSHGELYSDMSCFDPNGFSELLKCNIPKKALQKISCHISATGEEAQLLLELLDLAKKWPVLKKTLEESYNCSDQITIDEDEVENEDDATNHKCGPLKKCRSCIYCCYHVLRKYNLYGKSYCMLHRAYKFMLTISITQVACERSFSKLKCVKTRLRSQLTEDHLDSLLMMCIEKDILSNITNDEIIDELAKSSGELKKLLFL</sequence>